<protein>
    <submittedName>
        <fullName evidence="1">Uncharacterized protein</fullName>
    </submittedName>
</protein>
<dbReference type="Proteomes" id="UP000662973">
    <property type="component" value="Chromosome"/>
</dbReference>
<name>A0A897NCW4_9EURY</name>
<keyword evidence="2" id="KW-1185">Reference proteome</keyword>
<reference evidence="1 2" key="1">
    <citation type="submission" date="2020-11" db="EMBL/GenBank/DDBJ databases">
        <title>Carbohydrate-dependent, anaerobic sulfur respiration: A novel catabolism in halophilic archaea.</title>
        <authorList>
            <person name="Sorokin D.Y."/>
            <person name="Messina E."/>
            <person name="Smedile F."/>
            <person name="La Cono V."/>
            <person name="Hallsworth J.E."/>
            <person name="Yakimov M.M."/>
        </authorList>
    </citation>
    <scope>NUCLEOTIDE SEQUENCE [LARGE SCALE GENOMIC DNA]</scope>
    <source>
        <strain evidence="1 2">HSR12-2</strain>
    </source>
</reference>
<evidence type="ECO:0000313" key="2">
    <source>
        <dbReference type="Proteomes" id="UP000662973"/>
    </source>
</evidence>
<proteinExistence type="predicted"/>
<dbReference type="KEGG" id="hds:HSR122_0832"/>
<sequence length="45" mass="5421">MKQSSKQFRWMEIPRSPPRIGGEHGEFIEKLEIKMFEQCCYLGFQ</sequence>
<evidence type="ECO:0000313" key="1">
    <source>
        <dbReference type="EMBL" id="QSG08236.1"/>
    </source>
</evidence>
<dbReference type="AlphaFoldDB" id="A0A897NCW4"/>
<organism evidence="1 2">
    <name type="scientific">Halapricum desulfuricans</name>
    <dbReference type="NCBI Taxonomy" id="2841257"/>
    <lineage>
        <taxon>Archaea</taxon>
        <taxon>Methanobacteriati</taxon>
        <taxon>Methanobacteriota</taxon>
        <taxon>Stenosarchaea group</taxon>
        <taxon>Halobacteria</taxon>
        <taxon>Halobacteriales</taxon>
        <taxon>Haloarculaceae</taxon>
        <taxon>Halapricum</taxon>
    </lineage>
</organism>
<gene>
    <name evidence="1" type="ORF">HSR122_0832</name>
</gene>
<dbReference type="EMBL" id="CP064788">
    <property type="protein sequence ID" value="QSG08236.1"/>
    <property type="molecule type" value="Genomic_DNA"/>
</dbReference>
<accession>A0A897NCW4</accession>